<evidence type="ECO:0000313" key="3">
    <source>
        <dbReference type="Proteomes" id="UP000829494"/>
    </source>
</evidence>
<feature type="signal peptide" evidence="1">
    <location>
        <begin position="1"/>
        <end position="34"/>
    </location>
</feature>
<dbReference type="PROSITE" id="PS51257">
    <property type="entry name" value="PROKAR_LIPOPROTEIN"/>
    <property type="match status" value="1"/>
</dbReference>
<proteinExistence type="predicted"/>
<gene>
    <name evidence="2" type="ORF">SRIMR7_20390</name>
</gene>
<dbReference type="GeneID" id="66856377"/>
<accession>A0ABY3Z2G7</accession>
<sequence>MTGKPKKKHAHLRLRATAAASTTLLLALSTTGCAAGEERCGPAPATRFRAAHFYGTWSFPKGYIELSNLGGKLGQTFTTRGWPKDTTLDQTTDKVPLDQGLSGKGNWRLSDDHTTLSLTFDRLDDALERTTIHTLNIGEEQSRPVLYKRVGDPKACHVFALKRSGD</sequence>
<dbReference type="Proteomes" id="UP000829494">
    <property type="component" value="Chromosome"/>
</dbReference>
<keyword evidence="1" id="KW-0732">Signal</keyword>
<evidence type="ECO:0000313" key="2">
    <source>
        <dbReference type="EMBL" id="UNZ04522.1"/>
    </source>
</evidence>
<keyword evidence="3" id="KW-1185">Reference proteome</keyword>
<organism evidence="2 3">
    <name type="scientific">Streptomyces rimosus subsp. rimosus</name>
    <dbReference type="NCBI Taxonomy" id="132474"/>
    <lineage>
        <taxon>Bacteria</taxon>
        <taxon>Bacillati</taxon>
        <taxon>Actinomycetota</taxon>
        <taxon>Actinomycetes</taxon>
        <taxon>Kitasatosporales</taxon>
        <taxon>Streptomycetaceae</taxon>
        <taxon>Streptomyces</taxon>
    </lineage>
</organism>
<feature type="chain" id="PRO_5045346050" description="Lipoprotein" evidence="1">
    <location>
        <begin position="35"/>
        <end position="166"/>
    </location>
</feature>
<evidence type="ECO:0000256" key="1">
    <source>
        <dbReference type="SAM" id="SignalP"/>
    </source>
</evidence>
<name>A0ABY3Z2G7_STRRM</name>
<dbReference type="RefSeq" id="WP_003980408.1">
    <property type="nucleotide sequence ID" value="NZ_CP043497.1"/>
</dbReference>
<protein>
    <recommendedName>
        <fullName evidence="4">Lipoprotein</fullName>
    </recommendedName>
</protein>
<evidence type="ECO:0008006" key="4">
    <source>
        <dbReference type="Google" id="ProtNLM"/>
    </source>
</evidence>
<dbReference type="EMBL" id="CP094298">
    <property type="protein sequence ID" value="UNZ04522.1"/>
    <property type="molecule type" value="Genomic_DNA"/>
</dbReference>
<reference evidence="2 3" key="1">
    <citation type="submission" date="2022-03" db="EMBL/GenBank/DDBJ databases">
        <title>Complete genome of Streptomyces rimosus ssp. rimosus R7 (=ATCC 10970).</title>
        <authorList>
            <person name="Beganovic S."/>
            <person name="Ruckert C."/>
            <person name="Busche T."/>
            <person name="Kalinowski J."/>
            <person name="Wittmann C."/>
        </authorList>
    </citation>
    <scope>NUCLEOTIDE SEQUENCE [LARGE SCALE GENOMIC DNA]</scope>
    <source>
        <strain evidence="2 3">R7</strain>
    </source>
</reference>